<gene>
    <name evidence="1" type="ORF">PS655_05551</name>
</gene>
<dbReference type="AlphaFoldDB" id="A0A5E6XPQ4"/>
<organism evidence="1 2">
    <name type="scientific">Pseudomonas fluorescens</name>
    <dbReference type="NCBI Taxonomy" id="294"/>
    <lineage>
        <taxon>Bacteria</taxon>
        <taxon>Pseudomonadati</taxon>
        <taxon>Pseudomonadota</taxon>
        <taxon>Gammaproteobacteria</taxon>
        <taxon>Pseudomonadales</taxon>
        <taxon>Pseudomonadaceae</taxon>
        <taxon>Pseudomonas</taxon>
    </lineage>
</organism>
<proteinExistence type="predicted"/>
<evidence type="ECO:0000313" key="2">
    <source>
        <dbReference type="Proteomes" id="UP000327167"/>
    </source>
</evidence>
<dbReference type="Proteomes" id="UP000327167">
    <property type="component" value="Unassembled WGS sequence"/>
</dbReference>
<name>A0A5E6XPQ4_PSEFL</name>
<accession>A0A5E6XPQ4</accession>
<dbReference type="EMBL" id="CABVHJ010000026">
    <property type="protein sequence ID" value="VVN42744.1"/>
    <property type="molecule type" value="Genomic_DNA"/>
</dbReference>
<evidence type="ECO:0000313" key="1">
    <source>
        <dbReference type="EMBL" id="VVN42744.1"/>
    </source>
</evidence>
<protein>
    <submittedName>
        <fullName evidence="1">Uncharacterized protein</fullName>
    </submittedName>
</protein>
<reference evidence="1 2" key="1">
    <citation type="submission" date="2019-09" db="EMBL/GenBank/DDBJ databases">
        <authorList>
            <person name="Chandra G."/>
            <person name="Truman W A."/>
        </authorList>
    </citation>
    <scope>NUCLEOTIDE SEQUENCE [LARGE SCALE GENOMIC DNA]</scope>
    <source>
        <strain evidence="1">PS655</strain>
    </source>
</reference>
<dbReference type="RefSeq" id="WP_263597114.1">
    <property type="nucleotide sequence ID" value="NZ_CABVHJ010000026.1"/>
</dbReference>
<sequence>MATLLDHVPIQSTLAKDMRDAMADSDEAIIDALDDLKNQAQG</sequence>